<feature type="domain" description="Acyltransferase 3" evidence="2">
    <location>
        <begin position="12"/>
        <end position="319"/>
    </location>
</feature>
<dbReference type="Pfam" id="PF01757">
    <property type="entry name" value="Acyl_transf_3"/>
    <property type="match status" value="1"/>
</dbReference>
<dbReference type="RefSeq" id="WP_118213175.1">
    <property type="nucleotide sequence ID" value="NZ_CAUBJD010000029.1"/>
</dbReference>
<organism evidence="3 4">
    <name type="scientific">[Ruminococcus] lactaris</name>
    <dbReference type="NCBI Taxonomy" id="46228"/>
    <lineage>
        <taxon>Bacteria</taxon>
        <taxon>Bacillati</taxon>
        <taxon>Bacillota</taxon>
        <taxon>Clostridia</taxon>
        <taxon>Lachnospirales</taxon>
        <taxon>Lachnospiraceae</taxon>
        <taxon>Mediterraneibacter</taxon>
    </lineage>
</organism>
<dbReference type="PANTHER" id="PTHR23028:SF53">
    <property type="entry name" value="ACYL_TRANSF_3 DOMAIN-CONTAINING PROTEIN"/>
    <property type="match status" value="1"/>
</dbReference>
<feature type="transmembrane region" description="Helical" evidence="1">
    <location>
        <begin position="87"/>
        <end position="107"/>
    </location>
</feature>
<feature type="transmembrane region" description="Helical" evidence="1">
    <location>
        <begin position="49"/>
        <end position="66"/>
    </location>
</feature>
<keyword evidence="1" id="KW-0472">Membrane</keyword>
<proteinExistence type="predicted"/>
<dbReference type="GO" id="GO:0016747">
    <property type="term" value="F:acyltransferase activity, transferring groups other than amino-acyl groups"/>
    <property type="evidence" value="ECO:0007669"/>
    <property type="project" value="InterPro"/>
</dbReference>
<feature type="transmembrane region" description="Helical" evidence="1">
    <location>
        <begin position="263"/>
        <end position="281"/>
    </location>
</feature>
<evidence type="ECO:0000259" key="2">
    <source>
        <dbReference type="Pfam" id="PF01757"/>
    </source>
</evidence>
<feature type="transmembrane region" description="Helical" evidence="1">
    <location>
        <begin position="20"/>
        <end position="37"/>
    </location>
</feature>
<feature type="transmembrane region" description="Helical" evidence="1">
    <location>
        <begin position="194"/>
        <end position="212"/>
    </location>
</feature>
<feature type="transmembrane region" description="Helical" evidence="1">
    <location>
        <begin position="218"/>
        <end position="251"/>
    </location>
</feature>
<evidence type="ECO:0000313" key="3">
    <source>
        <dbReference type="EMBL" id="RHF57649.1"/>
    </source>
</evidence>
<dbReference type="InterPro" id="IPR002656">
    <property type="entry name" value="Acyl_transf_3_dom"/>
</dbReference>
<feature type="transmembrane region" description="Helical" evidence="1">
    <location>
        <begin position="301"/>
        <end position="321"/>
    </location>
</feature>
<dbReference type="EMBL" id="QRHG01000040">
    <property type="protein sequence ID" value="RHF57649.1"/>
    <property type="molecule type" value="Genomic_DNA"/>
</dbReference>
<reference evidence="3 4" key="1">
    <citation type="submission" date="2018-08" db="EMBL/GenBank/DDBJ databases">
        <title>A genome reference for cultivated species of the human gut microbiota.</title>
        <authorList>
            <person name="Zou Y."/>
            <person name="Xue W."/>
            <person name="Luo G."/>
        </authorList>
    </citation>
    <scope>NUCLEOTIDE SEQUENCE [LARGE SCALE GENOMIC DNA]</scope>
    <source>
        <strain evidence="3 4">AM25-1LB</strain>
    </source>
</reference>
<dbReference type="GO" id="GO:0016020">
    <property type="term" value="C:membrane"/>
    <property type="evidence" value="ECO:0007669"/>
    <property type="project" value="TreeGrafter"/>
</dbReference>
<feature type="transmembrane region" description="Helical" evidence="1">
    <location>
        <begin position="164"/>
        <end position="182"/>
    </location>
</feature>
<keyword evidence="3" id="KW-0012">Acyltransferase</keyword>
<accession>A0A414P1N0</accession>
<evidence type="ECO:0000256" key="1">
    <source>
        <dbReference type="SAM" id="Phobius"/>
    </source>
</evidence>
<comment type="caution">
    <text evidence="3">The sequence shown here is derived from an EMBL/GenBank/DDBJ whole genome shotgun (WGS) entry which is preliminary data.</text>
</comment>
<sequence length="330" mass="38232">MNKQLGDKRRNIQVEGLRGAAILCVVLYHVFCRFKQIYTGMDDMYTEPLGRLGVLIFLIISCWYLVDFNEINRDKFDLKKYYKGKLVRLWPCYAISITLTAIIVHFFYLPDRMSTWGDWLLNLFFINGFVGTPYVDGAHWYLTTLVAFIMIVGCAKKFRIDRSPAFYLMWIFILIIAIRMRLEIIYQIIGGNYVFVLSIIISVHAFIAGYARTIKNKFLWLSLGMVSGVGIVLFLGIKCFFQIVFILPLFLGCLHEKIKIMECKFLVFLGMTSYSIYLIHQNVAYEVEYYLMKSIGHYTEVISIVGGVVAVLSGVVLYYGIDKFNKNFNN</sequence>
<keyword evidence="1" id="KW-0812">Transmembrane</keyword>
<feature type="transmembrane region" description="Helical" evidence="1">
    <location>
        <begin position="140"/>
        <end position="158"/>
    </location>
</feature>
<dbReference type="Proteomes" id="UP000284902">
    <property type="component" value="Unassembled WGS sequence"/>
</dbReference>
<dbReference type="PANTHER" id="PTHR23028">
    <property type="entry name" value="ACETYLTRANSFERASE"/>
    <property type="match status" value="1"/>
</dbReference>
<gene>
    <name evidence="3" type="ORF">DW672_11775</name>
</gene>
<name>A0A414P1N0_9FIRM</name>
<protein>
    <submittedName>
        <fullName evidence="3">Acyltransferase</fullName>
    </submittedName>
</protein>
<keyword evidence="3" id="KW-0808">Transferase</keyword>
<keyword evidence="1" id="KW-1133">Transmembrane helix</keyword>
<dbReference type="AlphaFoldDB" id="A0A414P1N0"/>
<dbReference type="GO" id="GO:0000271">
    <property type="term" value="P:polysaccharide biosynthetic process"/>
    <property type="evidence" value="ECO:0007669"/>
    <property type="project" value="TreeGrafter"/>
</dbReference>
<dbReference type="InterPro" id="IPR050879">
    <property type="entry name" value="Acyltransferase_3"/>
</dbReference>
<evidence type="ECO:0000313" key="4">
    <source>
        <dbReference type="Proteomes" id="UP000284902"/>
    </source>
</evidence>